<reference evidence="2" key="1">
    <citation type="submission" date="2022-11" db="UniProtKB">
        <authorList>
            <consortium name="WormBaseParasite"/>
        </authorList>
    </citation>
    <scope>IDENTIFICATION</scope>
</reference>
<dbReference type="WBParaSite" id="PS1159_v2.g20228.t1">
    <property type="protein sequence ID" value="PS1159_v2.g20228.t1"/>
    <property type="gene ID" value="PS1159_v2.g20228"/>
</dbReference>
<sequence>MDGIIKQWVNDELHSILGYSEPTITNFIVSLAKNTRSVDAFLNRLKSFDEGLAGNQKIRPFAQQLLGKFSQPAKPVASTLPQVSAQQKRLKELELANASLHALSSASDDDEDDIPIKSISKSKKDDKKSSKNLRKRKESSSEEDEVVIPQKNRNTRQTFDNDSDGDIDKMDAEDDQDARERDQFSTRLRENDKKKTRQIVSKSEAKAAAEAAKRLNIADKDDKTLIKSARYASRQQYLEKRTADKQYELERLVADEEQTFDESELTAKEKADRKYRKEVLQYVNEYNKAGDIIKKQRYHVPDATTKSIPTEYVEEEEIPGGDGRRWEDERLTAAVFKAGARDRIKEDFTDELMLEEEIDFIQAMKMPGTSEHVEPELTAKEKKKLSIEETRKSLPVYAFREEFIQAVKDHQVLIIEGETGSGKTTQLPQYLYEAGFCEGNKRIGCTQPRRVAAMSVAARVAEEMNTKLGALVGYSIRFEDCTSERTMVKYMTDGMLLREFLNEPDLESYSVMMIDEAHERTLHTDILFGLVKDIARFRPDLKLLISSATLDAEKFSKFFDEAPIFRIPGRRFPVDIYYTKAPEADYCDAAVISVLQIHLSQPLPGDILVFLTGQEEIEAVQEALLERIKFLGSRIKELIVLPIYANLPSDMQVKIFEPTPPNARKVVLATNIAETSVTIDGISYVIDPGFVKQNSYDAKSRVEYLNVVTISKAAANQRAGRAGRTGPGKCFRLYTAWSYQNELEDQPIPEIQRTNLGNVVLMLMSLGIYDLIHFDFLDPPPHETLVSALEHLYALGAVNHKGVLTKLGRRMAEFPTDPAMSKMILASEKYECSEEIVTICAMLSVNAAIFYRPKAMVIHADTARKGFWSPFGDHITLLNVFNRWKETNFSTQWCMENFVQHRTMKRARDIREQLEGLLERVEVEPKSSTDMIAIRKAIASGYFYNLAKMDKGGSYKTVKHRHTTQIHPNSSLFETQPRWVIYYELVFTSKEFMREVIEIESSWMKEVAPHYYKMNELEDATNKKMARKAGKSKAELERE</sequence>
<organism evidence="1 2">
    <name type="scientific">Panagrolaimus sp. PS1159</name>
    <dbReference type="NCBI Taxonomy" id="55785"/>
    <lineage>
        <taxon>Eukaryota</taxon>
        <taxon>Metazoa</taxon>
        <taxon>Ecdysozoa</taxon>
        <taxon>Nematoda</taxon>
        <taxon>Chromadorea</taxon>
        <taxon>Rhabditida</taxon>
        <taxon>Tylenchina</taxon>
        <taxon>Panagrolaimomorpha</taxon>
        <taxon>Panagrolaimoidea</taxon>
        <taxon>Panagrolaimidae</taxon>
        <taxon>Panagrolaimus</taxon>
    </lineage>
</organism>
<name>A0AC35FTF6_9BILA</name>
<evidence type="ECO:0000313" key="2">
    <source>
        <dbReference type="WBParaSite" id="PS1159_v2.g20228.t1"/>
    </source>
</evidence>
<evidence type="ECO:0000313" key="1">
    <source>
        <dbReference type="Proteomes" id="UP000887580"/>
    </source>
</evidence>
<accession>A0AC35FTF6</accession>
<protein>
    <submittedName>
        <fullName evidence="2">RNA helicase</fullName>
    </submittedName>
</protein>
<dbReference type="Proteomes" id="UP000887580">
    <property type="component" value="Unplaced"/>
</dbReference>
<proteinExistence type="predicted"/>